<dbReference type="AlphaFoldDB" id="A0A2G8LKT6"/>
<dbReference type="Proteomes" id="UP000230750">
    <property type="component" value="Unassembled WGS sequence"/>
</dbReference>
<dbReference type="EMBL" id="MRZV01000045">
    <property type="protein sequence ID" value="PIK60876.1"/>
    <property type="molecule type" value="Genomic_DNA"/>
</dbReference>
<proteinExistence type="predicted"/>
<keyword evidence="2" id="KW-1185">Reference proteome</keyword>
<comment type="caution">
    <text evidence="1">The sequence shown here is derived from an EMBL/GenBank/DDBJ whole genome shotgun (WGS) entry which is preliminary data.</text>
</comment>
<sequence length="142" mass="16756">MENNVEKKWRSLLNKVSYGPIKLSKLDLNTDKDVYSRRWTSLYTREFGDLHSLLATLVMTCTVDRYQTIAQGDFPDRQRLLEPPHKELLEMPSAMQEILWGPECLRYIREAVLAFREIAPDHRQQTILEMILYCSFCNEDSQ</sequence>
<evidence type="ECO:0000313" key="2">
    <source>
        <dbReference type="Proteomes" id="UP000230750"/>
    </source>
</evidence>
<reference evidence="1 2" key="1">
    <citation type="journal article" date="2017" name="PLoS Biol.">
        <title>The sea cucumber genome provides insights into morphological evolution and visceral regeneration.</title>
        <authorList>
            <person name="Zhang X."/>
            <person name="Sun L."/>
            <person name="Yuan J."/>
            <person name="Sun Y."/>
            <person name="Gao Y."/>
            <person name="Zhang L."/>
            <person name="Li S."/>
            <person name="Dai H."/>
            <person name="Hamel J.F."/>
            <person name="Liu C."/>
            <person name="Yu Y."/>
            <person name="Liu S."/>
            <person name="Lin W."/>
            <person name="Guo K."/>
            <person name="Jin S."/>
            <person name="Xu P."/>
            <person name="Storey K.B."/>
            <person name="Huan P."/>
            <person name="Zhang T."/>
            <person name="Zhou Y."/>
            <person name="Zhang J."/>
            <person name="Lin C."/>
            <person name="Li X."/>
            <person name="Xing L."/>
            <person name="Huo D."/>
            <person name="Sun M."/>
            <person name="Wang L."/>
            <person name="Mercier A."/>
            <person name="Li F."/>
            <person name="Yang H."/>
            <person name="Xiang J."/>
        </authorList>
    </citation>
    <scope>NUCLEOTIDE SEQUENCE [LARGE SCALE GENOMIC DNA]</scope>
    <source>
        <strain evidence="1">Shaxun</strain>
        <tissue evidence="1">Muscle</tissue>
    </source>
</reference>
<protein>
    <submittedName>
        <fullName evidence="1">Putative ubiquitin carboxyl-terminal hydrolase 24-like</fullName>
    </submittedName>
</protein>
<keyword evidence="1" id="KW-0378">Hydrolase</keyword>
<gene>
    <name evidence="1" type="ORF">BSL78_02192</name>
</gene>
<evidence type="ECO:0000313" key="1">
    <source>
        <dbReference type="EMBL" id="PIK60876.1"/>
    </source>
</evidence>
<dbReference type="OrthoDB" id="10552393at2759"/>
<dbReference type="STRING" id="307972.A0A2G8LKT6"/>
<accession>A0A2G8LKT6</accession>
<name>A0A2G8LKT6_STIJA</name>
<dbReference type="GO" id="GO:0016787">
    <property type="term" value="F:hydrolase activity"/>
    <property type="evidence" value="ECO:0007669"/>
    <property type="project" value="UniProtKB-KW"/>
</dbReference>
<organism evidence="1 2">
    <name type="scientific">Stichopus japonicus</name>
    <name type="common">Sea cucumber</name>
    <dbReference type="NCBI Taxonomy" id="307972"/>
    <lineage>
        <taxon>Eukaryota</taxon>
        <taxon>Metazoa</taxon>
        <taxon>Echinodermata</taxon>
        <taxon>Eleutherozoa</taxon>
        <taxon>Echinozoa</taxon>
        <taxon>Holothuroidea</taxon>
        <taxon>Aspidochirotacea</taxon>
        <taxon>Aspidochirotida</taxon>
        <taxon>Stichopodidae</taxon>
        <taxon>Apostichopus</taxon>
    </lineage>
</organism>